<evidence type="ECO:0000313" key="3">
    <source>
        <dbReference type="Proteomes" id="UP000288168"/>
    </source>
</evidence>
<accession>A0A428PKS5</accession>
<protein>
    <submittedName>
        <fullName evidence="2">Uncharacterized protein</fullName>
    </submittedName>
</protein>
<dbReference type="EMBL" id="NKCI01000120">
    <property type="protein sequence ID" value="RSL53661.1"/>
    <property type="molecule type" value="Genomic_DNA"/>
</dbReference>
<proteinExistence type="predicted"/>
<evidence type="ECO:0000313" key="2">
    <source>
        <dbReference type="EMBL" id="RSL53661.1"/>
    </source>
</evidence>
<organism evidence="2 3">
    <name type="scientific">Fusarium duplospermum</name>
    <dbReference type="NCBI Taxonomy" id="1325734"/>
    <lineage>
        <taxon>Eukaryota</taxon>
        <taxon>Fungi</taxon>
        <taxon>Dikarya</taxon>
        <taxon>Ascomycota</taxon>
        <taxon>Pezizomycotina</taxon>
        <taxon>Sordariomycetes</taxon>
        <taxon>Hypocreomycetidae</taxon>
        <taxon>Hypocreales</taxon>
        <taxon>Nectriaceae</taxon>
        <taxon>Fusarium</taxon>
        <taxon>Fusarium solani species complex</taxon>
    </lineage>
</organism>
<name>A0A428PKS5_9HYPO</name>
<feature type="compositionally biased region" description="Basic and acidic residues" evidence="1">
    <location>
        <begin position="67"/>
        <end position="87"/>
    </location>
</feature>
<reference evidence="2 3" key="1">
    <citation type="submission" date="2017-06" db="EMBL/GenBank/DDBJ databases">
        <title>Comparative genomic analysis of Ambrosia Fusariam Clade fungi.</title>
        <authorList>
            <person name="Stajich J.E."/>
            <person name="Carrillo J."/>
            <person name="Kijimoto T."/>
            <person name="Eskalen A."/>
            <person name="O'Donnell K."/>
            <person name="Kasson M."/>
        </authorList>
    </citation>
    <scope>NUCLEOTIDE SEQUENCE [LARGE SCALE GENOMIC DNA]</scope>
    <source>
        <strain evidence="2 3">NRRL62584</strain>
    </source>
</reference>
<gene>
    <name evidence="2" type="ORF">CEP54_010277</name>
</gene>
<comment type="caution">
    <text evidence="2">The sequence shown here is derived from an EMBL/GenBank/DDBJ whole genome shotgun (WGS) entry which is preliminary data.</text>
</comment>
<sequence>MEHTADTAQAPDVLRPRLQLHRRSNVAVVEAMPAENKLQLGTDPNAILSLSTALDPRHGTAVHRGPRKDGERLRVASEGRERMSSSD</sequence>
<evidence type="ECO:0000256" key="1">
    <source>
        <dbReference type="SAM" id="MobiDB-lite"/>
    </source>
</evidence>
<dbReference type="AlphaFoldDB" id="A0A428PKS5"/>
<dbReference type="Proteomes" id="UP000288168">
    <property type="component" value="Unassembled WGS sequence"/>
</dbReference>
<feature type="region of interest" description="Disordered" evidence="1">
    <location>
        <begin position="53"/>
        <end position="87"/>
    </location>
</feature>
<keyword evidence="3" id="KW-1185">Reference proteome</keyword>